<dbReference type="PANTHER" id="PTHR30606">
    <property type="entry name" value="LIPID A BIOSYNTHESIS LAUROYL ACYLTRANSFERASE"/>
    <property type="match status" value="1"/>
</dbReference>
<name>A0A840RM21_9NEIS</name>
<keyword evidence="8" id="KW-1185">Reference proteome</keyword>
<dbReference type="EMBL" id="JACHHN010000009">
    <property type="protein sequence ID" value="MBB5193151.1"/>
    <property type="molecule type" value="Genomic_DNA"/>
</dbReference>
<dbReference type="GO" id="GO:0005886">
    <property type="term" value="C:plasma membrane"/>
    <property type="evidence" value="ECO:0007669"/>
    <property type="project" value="UniProtKB-SubCell"/>
</dbReference>
<evidence type="ECO:0000256" key="1">
    <source>
        <dbReference type="ARBA" id="ARBA00004533"/>
    </source>
</evidence>
<dbReference type="PIRSF" id="PIRSF026649">
    <property type="entry name" value="MsbB"/>
    <property type="match status" value="1"/>
</dbReference>
<evidence type="ECO:0000313" key="8">
    <source>
        <dbReference type="Proteomes" id="UP000543030"/>
    </source>
</evidence>
<evidence type="ECO:0000256" key="3">
    <source>
        <dbReference type="ARBA" id="ARBA00022519"/>
    </source>
</evidence>
<sequence>MSFTARLLAAFFWLLHLLPFTVLRWLGAALGTVLFYVAARRRKIGLTNLRLCFPEWSDTQRSKVLHEHFRLLATCAVSYGVLWFGSKARVEKLVRREGYEHYLAHQDQSIILLAPHFIGLDYGGIRHTIDHWGASMYSASHQNPFDELLLMGRSRFGEPLLIKRNDGIRAIVKALRQHTIPFYYLPDQDLGPKESIFAPFFGIQAATIPALSRLAQMGRAVVIPMITRLEKDGFVTRYYPAWTDNFPSDDLLADTTRMNQFIEDRVREIPAQYYWMHRRFKTRPEGEKSPY</sequence>
<keyword evidence="2" id="KW-1003">Cell membrane</keyword>
<reference evidence="7 8" key="1">
    <citation type="submission" date="2020-08" db="EMBL/GenBank/DDBJ databases">
        <title>Genomic Encyclopedia of Type Strains, Phase IV (KMG-IV): sequencing the most valuable type-strain genomes for metagenomic binning, comparative biology and taxonomic classification.</title>
        <authorList>
            <person name="Goeker M."/>
        </authorList>
    </citation>
    <scope>NUCLEOTIDE SEQUENCE [LARGE SCALE GENOMIC DNA]</scope>
    <source>
        <strain evidence="7 8">DSM 18233</strain>
    </source>
</reference>
<evidence type="ECO:0000256" key="5">
    <source>
        <dbReference type="ARBA" id="ARBA00023136"/>
    </source>
</evidence>
<evidence type="ECO:0000256" key="2">
    <source>
        <dbReference type="ARBA" id="ARBA00022475"/>
    </source>
</evidence>
<dbReference type="Pfam" id="PF03279">
    <property type="entry name" value="Lip_A_acyltrans"/>
    <property type="match status" value="1"/>
</dbReference>
<dbReference type="PANTHER" id="PTHR30606:SF9">
    <property type="entry name" value="LIPID A BIOSYNTHESIS LAUROYLTRANSFERASE"/>
    <property type="match status" value="1"/>
</dbReference>
<dbReference type="GO" id="GO:0009247">
    <property type="term" value="P:glycolipid biosynthetic process"/>
    <property type="evidence" value="ECO:0007669"/>
    <property type="project" value="UniProtKB-ARBA"/>
</dbReference>
<dbReference type="InterPro" id="IPR004960">
    <property type="entry name" value="LipA_acyltrans"/>
</dbReference>
<dbReference type="GO" id="GO:0008913">
    <property type="term" value="F:Kdo2-lipid IVA acyltransferase activity"/>
    <property type="evidence" value="ECO:0007669"/>
    <property type="project" value="UniProtKB-EC"/>
</dbReference>
<dbReference type="EC" id="2.3.1.241" evidence="7"/>
<evidence type="ECO:0000313" key="7">
    <source>
        <dbReference type="EMBL" id="MBB5193151.1"/>
    </source>
</evidence>
<proteinExistence type="predicted"/>
<dbReference type="CDD" id="cd07984">
    <property type="entry name" value="LPLAT_LABLAT-like"/>
    <property type="match status" value="1"/>
</dbReference>
<comment type="caution">
    <text evidence="7">The sequence shown here is derived from an EMBL/GenBank/DDBJ whole genome shotgun (WGS) entry which is preliminary data.</text>
</comment>
<dbReference type="AlphaFoldDB" id="A0A840RM21"/>
<keyword evidence="6 7" id="KW-0012">Acyltransferase</keyword>
<keyword evidence="3" id="KW-0997">Cell inner membrane</keyword>
<gene>
    <name evidence="7" type="ORF">HNQ50_003905</name>
</gene>
<evidence type="ECO:0000256" key="6">
    <source>
        <dbReference type="ARBA" id="ARBA00023315"/>
    </source>
</evidence>
<dbReference type="RefSeq" id="WP_184102796.1">
    <property type="nucleotide sequence ID" value="NZ_JACHHN010000009.1"/>
</dbReference>
<comment type="subcellular location">
    <subcellularLocation>
        <location evidence="1">Cell inner membrane</location>
    </subcellularLocation>
</comment>
<organism evidence="7 8">
    <name type="scientific">Silvimonas terrae</name>
    <dbReference type="NCBI Taxonomy" id="300266"/>
    <lineage>
        <taxon>Bacteria</taxon>
        <taxon>Pseudomonadati</taxon>
        <taxon>Pseudomonadota</taxon>
        <taxon>Betaproteobacteria</taxon>
        <taxon>Neisseriales</taxon>
        <taxon>Chitinibacteraceae</taxon>
        <taxon>Silvimonas</taxon>
    </lineage>
</organism>
<keyword evidence="4 7" id="KW-0808">Transferase</keyword>
<keyword evidence="5" id="KW-0472">Membrane</keyword>
<accession>A0A840RM21</accession>
<dbReference type="Proteomes" id="UP000543030">
    <property type="component" value="Unassembled WGS sequence"/>
</dbReference>
<evidence type="ECO:0000256" key="4">
    <source>
        <dbReference type="ARBA" id="ARBA00022679"/>
    </source>
</evidence>
<protein>
    <submittedName>
        <fullName evidence="7">KDO2-lipid IV(A) lauroyltransferase</fullName>
        <ecNumber evidence="7">2.3.1.241</ecNumber>
    </submittedName>
</protein>